<dbReference type="PIRSF" id="PIRSF004553">
    <property type="entry name" value="CHP00095"/>
    <property type="match status" value="1"/>
</dbReference>
<dbReference type="NCBIfam" id="TIGR00095">
    <property type="entry name" value="16S rRNA (guanine(966)-N(2))-methyltransferase RsmD"/>
    <property type="match status" value="1"/>
</dbReference>
<dbReference type="CDD" id="cd02440">
    <property type="entry name" value="AdoMet_MTases"/>
    <property type="match status" value="1"/>
</dbReference>
<evidence type="ECO:0000313" key="5">
    <source>
        <dbReference type="Proteomes" id="UP000215616"/>
    </source>
</evidence>
<dbReference type="Pfam" id="PF03602">
    <property type="entry name" value="Cons_hypoth95"/>
    <property type="match status" value="1"/>
</dbReference>
<dbReference type="Gene3D" id="3.40.50.150">
    <property type="entry name" value="Vaccinia Virus protein VP39"/>
    <property type="match status" value="1"/>
</dbReference>
<dbReference type="GO" id="GO:0008168">
    <property type="term" value="F:methyltransferase activity"/>
    <property type="evidence" value="ECO:0007669"/>
    <property type="project" value="UniProtKB-KW"/>
</dbReference>
<evidence type="ECO:0000256" key="1">
    <source>
        <dbReference type="ARBA" id="ARBA00022603"/>
    </source>
</evidence>
<dbReference type="GO" id="GO:0031167">
    <property type="term" value="P:rRNA methylation"/>
    <property type="evidence" value="ECO:0007669"/>
    <property type="project" value="InterPro"/>
</dbReference>
<evidence type="ECO:0000313" key="4">
    <source>
        <dbReference type="EMBL" id="OYX05810.1"/>
    </source>
</evidence>
<dbReference type="SUPFAM" id="SSF53335">
    <property type="entry name" value="S-adenosyl-L-methionine-dependent methyltransferases"/>
    <property type="match status" value="1"/>
</dbReference>
<evidence type="ECO:0000256" key="3">
    <source>
        <dbReference type="SAM" id="MobiDB-lite"/>
    </source>
</evidence>
<keyword evidence="2 4" id="KW-0808">Transferase</keyword>
<dbReference type="Proteomes" id="UP000215616">
    <property type="component" value="Unassembled WGS sequence"/>
</dbReference>
<dbReference type="AlphaFoldDB" id="A0A258DCV5"/>
<gene>
    <name evidence="4" type="ORF">B7Z12_02475</name>
</gene>
<dbReference type="PANTHER" id="PTHR43542:SF1">
    <property type="entry name" value="METHYLTRANSFERASE"/>
    <property type="match status" value="1"/>
</dbReference>
<accession>A0A258DCV5</accession>
<dbReference type="InterPro" id="IPR029063">
    <property type="entry name" value="SAM-dependent_MTases_sf"/>
</dbReference>
<evidence type="ECO:0000256" key="2">
    <source>
        <dbReference type="ARBA" id="ARBA00022679"/>
    </source>
</evidence>
<keyword evidence="1 4" id="KW-0489">Methyltransferase</keyword>
<reference evidence="4 5" key="1">
    <citation type="submission" date="2017-03" db="EMBL/GenBank/DDBJ databases">
        <title>Lifting the veil on microbial sulfur biogeochemistry in mining wastewaters.</title>
        <authorList>
            <person name="Kantor R.S."/>
            <person name="Colenbrander Nelson T."/>
            <person name="Marshall S."/>
            <person name="Bennett D."/>
            <person name="Apte S."/>
            <person name="Camacho D."/>
            <person name="Thomas B.C."/>
            <person name="Warren L.A."/>
            <person name="Banfield J.F."/>
        </authorList>
    </citation>
    <scope>NUCLEOTIDE SEQUENCE [LARGE SCALE GENOMIC DNA]</scope>
    <source>
        <strain evidence="4">32-67-7</strain>
    </source>
</reference>
<comment type="caution">
    <text evidence="4">The sequence shown here is derived from an EMBL/GenBank/DDBJ whole genome shotgun (WGS) entry which is preliminary data.</text>
</comment>
<organism evidence="4 5">
    <name type="scientific">Caulobacter vibrioides</name>
    <name type="common">Caulobacter crescentus</name>
    <dbReference type="NCBI Taxonomy" id="155892"/>
    <lineage>
        <taxon>Bacteria</taxon>
        <taxon>Pseudomonadati</taxon>
        <taxon>Pseudomonadota</taxon>
        <taxon>Alphaproteobacteria</taxon>
        <taxon>Caulobacterales</taxon>
        <taxon>Caulobacteraceae</taxon>
        <taxon>Caulobacter</taxon>
    </lineage>
</organism>
<dbReference type="InterPro" id="IPR002052">
    <property type="entry name" value="DNA_methylase_N6_adenine_CS"/>
</dbReference>
<protein>
    <submittedName>
        <fullName evidence="4">16S rRNA (Guanine(966)-N(2))-methyltransferase RsmD</fullName>
    </submittedName>
</protein>
<proteinExistence type="predicted"/>
<dbReference type="PROSITE" id="PS00092">
    <property type="entry name" value="N6_MTASE"/>
    <property type="match status" value="1"/>
</dbReference>
<feature type="region of interest" description="Disordered" evidence="3">
    <location>
        <begin position="1"/>
        <end position="24"/>
    </location>
</feature>
<sequence>MRIVSGQFRGKAIAAPPGDATRPTSDRARQAVFNILEHAAWAPELHGARVIDVFAGSGALGLEALSRGAAFCLFVETDDAARGAIRENIDAMHLFGVTRVHRRDATDLGPRPASAGEPFDIVFLDPPYAKGLGEKAVTELRTHGWLAPGAILMFERGRGEVDPTLDGFEQIDARDYGAARVLFFKLTH</sequence>
<dbReference type="InterPro" id="IPR004398">
    <property type="entry name" value="RNA_MeTrfase_RsmD"/>
</dbReference>
<name>A0A258DCV5_CAUVI</name>
<dbReference type="PANTHER" id="PTHR43542">
    <property type="entry name" value="METHYLTRANSFERASE"/>
    <property type="match status" value="1"/>
</dbReference>
<dbReference type="EMBL" id="NCDQ01000022">
    <property type="protein sequence ID" value="OYX05810.1"/>
    <property type="molecule type" value="Genomic_DNA"/>
</dbReference>
<dbReference type="GO" id="GO:0003676">
    <property type="term" value="F:nucleic acid binding"/>
    <property type="evidence" value="ECO:0007669"/>
    <property type="project" value="InterPro"/>
</dbReference>